<dbReference type="KEGG" id="ccz:CCALI_00902"/>
<dbReference type="CDD" id="cd14727">
    <property type="entry name" value="ChanN-like"/>
    <property type="match status" value="1"/>
</dbReference>
<dbReference type="OrthoDB" id="1680202at2"/>
<dbReference type="PATRIC" id="fig|1303518.3.peg.913"/>
<dbReference type="AlphaFoldDB" id="S0EY28"/>
<evidence type="ECO:0000313" key="3">
    <source>
        <dbReference type="Proteomes" id="UP000014227"/>
    </source>
</evidence>
<dbReference type="InParanoid" id="S0EY28"/>
<evidence type="ECO:0000259" key="1">
    <source>
        <dbReference type="Pfam" id="PF04187"/>
    </source>
</evidence>
<feature type="domain" description="Haem-binding uptake Tiki superfamily ChaN" evidence="1">
    <location>
        <begin position="42"/>
        <end position="256"/>
    </location>
</feature>
<dbReference type="InterPro" id="IPR007314">
    <property type="entry name" value="Cofac_haem-bd_dom"/>
</dbReference>
<dbReference type="SUPFAM" id="SSF159501">
    <property type="entry name" value="EreA/ChaN-like"/>
    <property type="match status" value="1"/>
</dbReference>
<sequence>MRIFLCFMLIALLSIGYEGRALSQTTNDIVYASGKPCTLSQMLQQLVTADIVFVGEEHDDPQAHLLELQILEDLYKAHPQLALSLEMFERDVQLPLDEYLQGFITEPQFLACSRPWPNYKTDYRPLVEFCKTHGLPVLAANAPRRYVNLVSREGMQALERLPKASKVFLPPLPYSMQLPEGYSKALDTVLGPAHEGQNMADPAMPTLQHMKEAQALWDATMADSLVRFHDRHPRIHLLQINGRMHSDYGWGIVDRVKQLRPRLKIVVISIQKMRTHDVPEASALQAGDFVILTYPKEGTANTDAAP</sequence>
<dbReference type="RefSeq" id="WP_016482279.1">
    <property type="nucleotide sequence ID" value="NC_021487.1"/>
</dbReference>
<gene>
    <name evidence="2" type="ORF">CCALI_00902</name>
</gene>
<keyword evidence="3" id="KW-1185">Reference proteome</keyword>
<proteinExistence type="predicted"/>
<dbReference type="STRING" id="454171.CP488_00253"/>
<organism evidence="2 3">
    <name type="scientific">Chthonomonas calidirosea (strain DSM 23976 / ICMP 18418 / T49)</name>
    <dbReference type="NCBI Taxonomy" id="1303518"/>
    <lineage>
        <taxon>Bacteria</taxon>
        <taxon>Bacillati</taxon>
        <taxon>Armatimonadota</taxon>
        <taxon>Chthonomonadia</taxon>
        <taxon>Chthonomonadales</taxon>
        <taxon>Chthonomonadaceae</taxon>
        <taxon>Chthonomonas</taxon>
    </lineage>
</organism>
<dbReference type="Gene3D" id="3.40.50.11550">
    <property type="match status" value="1"/>
</dbReference>
<dbReference type="Pfam" id="PF04187">
    <property type="entry name" value="Cofac_haem_bdg"/>
    <property type="match status" value="1"/>
</dbReference>
<dbReference type="EMBL" id="HF951689">
    <property type="protein sequence ID" value="CCW34725.1"/>
    <property type="molecule type" value="Genomic_DNA"/>
</dbReference>
<accession>S0EY28</accession>
<reference evidence="3" key="1">
    <citation type="submission" date="2013-03" db="EMBL/GenBank/DDBJ databases">
        <title>Genome sequence of Chthonomonas calidirosea, the first sequenced genome from the Armatimonadetes phylum (formally candidate division OP10).</title>
        <authorList>
            <person name="Lee K.C.Y."/>
            <person name="Morgan X.C."/>
            <person name="Dunfield P.F."/>
            <person name="Tamas I."/>
            <person name="Houghton K.M."/>
            <person name="Vyssotski M."/>
            <person name="Ryan J.L.J."/>
            <person name="Lagutin K."/>
            <person name="McDonald I.R."/>
            <person name="Stott M.B."/>
        </authorList>
    </citation>
    <scope>NUCLEOTIDE SEQUENCE [LARGE SCALE GENOMIC DNA]</scope>
    <source>
        <strain evidence="3">DSM 23976 / ICMP 18418 / T49</strain>
    </source>
</reference>
<name>S0EY28_CHTCT</name>
<evidence type="ECO:0000313" key="2">
    <source>
        <dbReference type="EMBL" id="CCW34725.1"/>
    </source>
</evidence>
<dbReference type="eggNOG" id="COG3016">
    <property type="taxonomic scope" value="Bacteria"/>
</dbReference>
<protein>
    <submittedName>
        <fullName evidence="2">Uncharacterized iron-regulated protein</fullName>
    </submittedName>
</protein>
<dbReference type="HOGENOM" id="CLU_035488_0_0_0"/>
<dbReference type="Proteomes" id="UP000014227">
    <property type="component" value="Chromosome I"/>
</dbReference>